<evidence type="ECO:0000313" key="1">
    <source>
        <dbReference type="EMBL" id="RGB81923.1"/>
    </source>
</evidence>
<evidence type="ECO:0000313" key="3">
    <source>
        <dbReference type="Proteomes" id="UP000260773"/>
    </source>
</evidence>
<organism evidence="1 3">
    <name type="scientific">Coprococcus catus</name>
    <dbReference type="NCBI Taxonomy" id="116085"/>
    <lineage>
        <taxon>Bacteria</taxon>
        <taxon>Bacillati</taxon>
        <taxon>Bacillota</taxon>
        <taxon>Clostridia</taxon>
        <taxon>Lachnospirales</taxon>
        <taxon>Lachnospiraceae</taxon>
        <taxon>Coprococcus</taxon>
    </lineage>
</organism>
<dbReference type="AlphaFoldDB" id="A0A3E2TSE2"/>
<dbReference type="Proteomes" id="UP000261231">
    <property type="component" value="Unassembled WGS sequence"/>
</dbReference>
<evidence type="ECO:0000313" key="2">
    <source>
        <dbReference type="EMBL" id="RGC48914.1"/>
    </source>
</evidence>
<name>A0A3E2TSE2_9FIRM</name>
<comment type="caution">
    <text evidence="1">The sequence shown here is derived from an EMBL/GenBank/DDBJ whole genome shotgun (WGS) entry which is preliminary data.</text>
</comment>
<dbReference type="Proteomes" id="UP000260773">
    <property type="component" value="Unassembled WGS sequence"/>
</dbReference>
<sequence length="139" mass="15581">MIQIISGVKGKGKTKFLIQKANEAVKAANGSVVYLDKNNKHMYELSNRIRLINVGDFPIDTYDAFIGFICGLISQDRDLEHMFFDSFLTIASVSDDYVGYVLSKLADVSEKFNVDFTISISIDADNIPEEFKKDIVISL</sequence>
<proteinExistence type="predicted"/>
<keyword evidence="4" id="KW-1185">Reference proteome</keyword>
<accession>A0A3E2TSE2</accession>
<gene>
    <name evidence="1" type="ORF">DW070_01785</name>
    <name evidence="2" type="ORF">DW747_06515</name>
</gene>
<reference evidence="3 4" key="1">
    <citation type="submission" date="2018-08" db="EMBL/GenBank/DDBJ databases">
        <title>A genome reference for cultivated species of the human gut microbiota.</title>
        <authorList>
            <person name="Zou Y."/>
            <person name="Xue W."/>
            <person name="Luo G."/>
        </authorList>
    </citation>
    <scope>NUCLEOTIDE SEQUENCE [LARGE SCALE GENOMIC DNA]</scope>
    <source>
        <strain evidence="1 3">AF45-17</strain>
        <strain evidence="2 4">AM28-39</strain>
    </source>
</reference>
<dbReference type="EMBL" id="QVFD01000004">
    <property type="protein sequence ID" value="RGC48914.1"/>
    <property type="molecule type" value="Genomic_DNA"/>
</dbReference>
<protein>
    <submittedName>
        <fullName evidence="1">Twitching motility protein PilT</fullName>
    </submittedName>
</protein>
<dbReference type="EMBL" id="QVEP01000003">
    <property type="protein sequence ID" value="RGB81923.1"/>
    <property type="molecule type" value="Genomic_DNA"/>
</dbReference>
<dbReference type="OrthoDB" id="1953676at2"/>
<evidence type="ECO:0000313" key="4">
    <source>
        <dbReference type="Proteomes" id="UP000261231"/>
    </source>
</evidence>
<dbReference type="RefSeq" id="WP_015514124.1">
    <property type="nucleotide sequence ID" value="NZ_JAJCNA010000003.1"/>
</dbReference>